<gene>
    <name evidence="1" type="ORF">POM88_052667</name>
</gene>
<sequence length="159" mass="17784">MLRFANEEHGLMDSSYRQTSHYEVVECTTDEEQPGMFKGQPWLLVSQFKGCTIPRFAWNKQEKLCEVSPANAAFATAVQADAMLQTLEKEIDDVDAKIGYPWRGLDRYCDGTVSPEVTPKDGRIFCHRCGNDGTLVAVTVAENVIVIAARRPHVSLIFS</sequence>
<evidence type="ECO:0000313" key="1">
    <source>
        <dbReference type="EMBL" id="KAK1352829.1"/>
    </source>
</evidence>
<evidence type="ECO:0000313" key="2">
    <source>
        <dbReference type="Proteomes" id="UP001237642"/>
    </source>
</evidence>
<proteinExistence type="predicted"/>
<keyword evidence="2" id="KW-1185">Reference proteome</keyword>
<dbReference type="AlphaFoldDB" id="A0AAD8GRF8"/>
<dbReference type="Proteomes" id="UP001237642">
    <property type="component" value="Unassembled WGS sequence"/>
</dbReference>
<comment type="caution">
    <text evidence="1">The sequence shown here is derived from an EMBL/GenBank/DDBJ whole genome shotgun (WGS) entry which is preliminary data.</text>
</comment>
<dbReference type="EMBL" id="JAUIZM010000014">
    <property type="protein sequence ID" value="KAK1352829.1"/>
    <property type="molecule type" value="Genomic_DNA"/>
</dbReference>
<protein>
    <submittedName>
        <fullName evidence="1">Uncharacterized protein</fullName>
    </submittedName>
</protein>
<reference evidence="1" key="2">
    <citation type="submission" date="2023-05" db="EMBL/GenBank/DDBJ databases">
        <authorList>
            <person name="Schelkunov M.I."/>
        </authorList>
    </citation>
    <scope>NUCLEOTIDE SEQUENCE</scope>
    <source>
        <strain evidence="1">Hsosn_3</strain>
        <tissue evidence="1">Leaf</tissue>
    </source>
</reference>
<organism evidence="1 2">
    <name type="scientific">Heracleum sosnowskyi</name>
    <dbReference type="NCBI Taxonomy" id="360622"/>
    <lineage>
        <taxon>Eukaryota</taxon>
        <taxon>Viridiplantae</taxon>
        <taxon>Streptophyta</taxon>
        <taxon>Embryophyta</taxon>
        <taxon>Tracheophyta</taxon>
        <taxon>Spermatophyta</taxon>
        <taxon>Magnoliopsida</taxon>
        <taxon>eudicotyledons</taxon>
        <taxon>Gunneridae</taxon>
        <taxon>Pentapetalae</taxon>
        <taxon>asterids</taxon>
        <taxon>campanulids</taxon>
        <taxon>Apiales</taxon>
        <taxon>Apiaceae</taxon>
        <taxon>Apioideae</taxon>
        <taxon>apioid superclade</taxon>
        <taxon>Tordylieae</taxon>
        <taxon>Tordyliinae</taxon>
        <taxon>Heracleum</taxon>
    </lineage>
</organism>
<reference evidence="1" key="1">
    <citation type="submission" date="2023-02" db="EMBL/GenBank/DDBJ databases">
        <title>Genome of toxic invasive species Heracleum sosnowskyi carries increased number of genes despite the absence of recent whole-genome duplications.</title>
        <authorList>
            <person name="Schelkunov M."/>
            <person name="Shtratnikova V."/>
            <person name="Makarenko M."/>
            <person name="Klepikova A."/>
            <person name="Omelchenko D."/>
            <person name="Novikova G."/>
            <person name="Obukhova E."/>
            <person name="Bogdanov V."/>
            <person name="Penin A."/>
            <person name="Logacheva M."/>
        </authorList>
    </citation>
    <scope>NUCLEOTIDE SEQUENCE</scope>
    <source>
        <strain evidence="1">Hsosn_3</strain>
        <tissue evidence="1">Leaf</tissue>
    </source>
</reference>
<accession>A0AAD8GRF8</accession>
<name>A0AAD8GRF8_9APIA</name>